<accession>A0AC61KZG5</accession>
<evidence type="ECO:0000313" key="2">
    <source>
        <dbReference type="Proteomes" id="UP000248329"/>
    </source>
</evidence>
<name>A0AC61KZG5_9EURY</name>
<dbReference type="Proteomes" id="UP000248329">
    <property type="component" value="Unassembled WGS sequence"/>
</dbReference>
<proteinExistence type="predicted"/>
<reference evidence="1" key="1">
    <citation type="submission" date="2018-01" db="EMBL/GenBank/DDBJ databases">
        <authorList>
            <person name="Krukenberg V."/>
        </authorList>
    </citation>
    <scope>NUCLEOTIDE SEQUENCE</scope>
    <source>
        <strain evidence="1">E20ANME2</strain>
    </source>
</reference>
<evidence type="ECO:0000313" key="1">
    <source>
        <dbReference type="EMBL" id="PXF57746.1"/>
    </source>
</evidence>
<dbReference type="EMBL" id="PQXF01000050">
    <property type="protein sequence ID" value="PXF57746.1"/>
    <property type="molecule type" value="Genomic_DNA"/>
</dbReference>
<protein>
    <submittedName>
        <fullName evidence="1">GTP 3',8-cyclase MoaA</fullName>
    </submittedName>
</protein>
<organism evidence="1 2">
    <name type="scientific">Candidatus Methanogaster sp</name>
    <dbReference type="NCBI Taxonomy" id="3386292"/>
    <lineage>
        <taxon>Archaea</taxon>
        <taxon>Methanobacteriati</taxon>
        <taxon>Methanobacteriota</taxon>
        <taxon>Stenosarchaea group</taxon>
        <taxon>Methanomicrobia</taxon>
        <taxon>Methanosarcinales</taxon>
        <taxon>ANME-2 cluster</taxon>
        <taxon>Candidatus Methanogasteraceae</taxon>
        <taxon>Candidatus Methanogaster</taxon>
    </lineage>
</organism>
<sequence>MQEYPPLIDSYNRRITSLRISVTQRCNLNCIYCHHEGEVTHEHAHSEITRDTITALVRAALAHGVEKIKFTGGEPLCRNDFVDIVAELPALKEVSVTTNGTLLSKYAYDLAEAGLRRANVSLDTLRPDRYQRITGGGGDALDSVLDGVCAAVDAGLTPVKLNMVLLGGINDDEINDLIDFARSNRNVILQIIELMDFTGICEAADMGMVEDTLRARASEIITRQMHRRRKYMVDGAEVELVRPIDNSLFCANCNRLRVTSDGKLKGCLLSNDNLISISGASEEEMHVLLERSVAMRKPYYSRCVKD</sequence>
<gene>
    <name evidence="1" type="ORF">C4B59_14600</name>
</gene>
<comment type="caution">
    <text evidence="1">The sequence shown here is derived from an EMBL/GenBank/DDBJ whole genome shotgun (WGS) entry which is preliminary data.</text>
</comment>